<dbReference type="SUPFAM" id="SSF51197">
    <property type="entry name" value="Clavaminate synthase-like"/>
    <property type="match status" value="1"/>
</dbReference>
<organism evidence="1 2">
    <name type="scientific">Azospirillum endophyticum</name>
    <dbReference type="NCBI Taxonomy" id="2800326"/>
    <lineage>
        <taxon>Bacteria</taxon>
        <taxon>Pseudomonadati</taxon>
        <taxon>Pseudomonadota</taxon>
        <taxon>Alphaproteobacteria</taxon>
        <taxon>Rhodospirillales</taxon>
        <taxon>Azospirillaceae</taxon>
        <taxon>Azospirillum</taxon>
    </lineage>
</organism>
<sequence>MSGSEFPAGEFLTPEERNLSERFAAQGYLIAPVENRGALDQIRTHVAAAACSALGIAPPPDGKEGALLDRIHEHVGPDRLNGLRLSVIEAMAAAPWLRPAYFSLARQALSTVVGNELAMQRRVNLSVQLPGDTASLLPIHADVWSGDSPFEAVLWVPLVDCHGTKAMYLLPLGPNADLSERLHSFAERSAEDIYRSVEPEIAWMEVPYGHYLLFNQNLAHGNRENGEAETRWSMNCRFKGVFTPYADKKLGEFFEPITLRAMSRIGMDYRLPGGFDE</sequence>
<evidence type="ECO:0008006" key="3">
    <source>
        <dbReference type="Google" id="ProtNLM"/>
    </source>
</evidence>
<accession>A0ABS1FBH1</accession>
<evidence type="ECO:0000313" key="2">
    <source>
        <dbReference type="Proteomes" id="UP000652760"/>
    </source>
</evidence>
<proteinExistence type="predicted"/>
<dbReference type="InterPro" id="IPR027611">
    <property type="entry name" value="SpoChClust_oxygenase"/>
</dbReference>
<reference evidence="2" key="1">
    <citation type="submission" date="2021-01" db="EMBL/GenBank/DDBJ databases">
        <title>Genome public.</title>
        <authorList>
            <person name="Liu C."/>
            <person name="Sun Q."/>
        </authorList>
    </citation>
    <scope>NUCLEOTIDE SEQUENCE [LARGE SCALE GENOMIC DNA]</scope>
    <source>
        <strain evidence="2">YIM B02556</strain>
    </source>
</reference>
<comment type="caution">
    <text evidence="1">The sequence shown here is derived from an EMBL/GenBank/DDBJ whole genome shotgun (WGS) entry which is preliminary data.</text>
</comment>
<dbReference type="RefSeq" id="WP_200197497.1">
    <property type="nucleotide sequence ID" value="NZ_JAENHM010000069.1"/>
</dbReference>
<dbReference type="EMBL" id="JAENHM010000069">
    <property type="protein sequence ID" value="MBK1840773.1"/>
    <property type="molecule type" value="Genomic_DNA"/>
</dbReference>
<keyword evidence="2" id="KW-1185">Reference proteome</keyword>
<gene>
    <name evidence="1" type="ORF">JHL17_25545</name>
</gene>
<protein>
    <recommendedName>
        <fullName evidence="3">Sporadic carbohydrate cluster 2OG-Fe(II) oxygenase</fullName>
    </recommendedName>
</protein>
<evidence type="ECO:0000313" key="1">
    <source>
        <dbReference type="EMBL" id="MBK1840773.1"/>
    </source>
</evidence>
<dbReference type="Proteomes" id="UP000652760">
    <property type="component" value="Unassembled WGS sequence"/>
</dbReference>
<dbReference type="Gene3D" id="2.60.120.620">
    <property type="entry name" value="q2cbj1_9rhob like domain"/>
    <property type="match status" value="1"/>
</dbReference>
<name>A0ABS1FBH1_9PROT</name>
<dbReference type="NCBIfam" id="TIGR04324">
    <property type="entry name" value="SpoChoClust_2"/>
    <property type="match status" value="1"/>
</dbReference>